<dbReference type="InterPro" id="IPR002068">
    <property type="entry name" value="A-crystallin/Hsp20_dom"/>
</dbReference>
<feature type="compositionally biased region" description="Basic and acidic residues" evidence="4">
    <location>
        <begin position="152"/>
        <end position="169"/>
    </location>
</feature>
<feature type="region of interest" description="Disordered" evidence="4">
    <location>
        <begin position="270"/>
        <end position="293"/>
    </location>
</feature>
<feature type="compositionally biased region" description="Pro residues" evidence="4">
    <location>
        <begin position="231"/>
        <end position="243"/>
    </location>
</feature>
<reference evidence="6" key="1">
    <citation type="submission" date="2021-04" db="EMBL/GenBank/DDBJ databases">
        <title>Draft genome of Fusarium avenaceum strain F156N33, isolated from an atmospheric sample in Virginia.</title>
        <authorList>
            <person name="Yang S."/>
            <person name="Vinatzer B.A."/>
            <person name="Coleman J."/>
        </authorList>
    </citation>
    <scope>NUCLEOTIDE SEQUENCE</scope>
    <source>
        <strain evidence="6">F156N33</strain>
    </source>
</reference>
<dbReference type="SUPFAM" id="SSF49764">
    <property type="entry name" value="HSP20-like chaperones"/>
    <property type="match status" value="1"/>
</dbReference>
<evidence type="ECO:0000313" key="6">
    <source>
        <dbReference type="EMBL" id="KAG5664090.1"/>
    </source>
</evidence>
<dbReference type="CDD" id="cd06464">
    <property type="entry name" value="ACD_sHsps-like"/>
    <property type="match status" value="1"/>
</dbReference>
<evidence type="ECO:0000256" key="2">
    <source>
        <dbReference type="PROSITE-ProRule" id="PRU00285"/>
    </source>
</evidence>
<feature type="compositionally biased region" description="Basic residues" evidence="4">
    <location>
        <begin position="217"/>
        <end position="230"/>
    </location>
</feature>
<organism evidence="6 7">
    <name type="scientific">Fusarium avenaceum</name>
    <dbReference type="NCBI Taxonomy" id="40199"/>
    <lineage>
        <taxon>Eukaryota</taxon>
        <taxon>Fungi</taxon>
        <taxon>Dikarya</taxon>
        <taxon>Ascomycota</taxon>
        <taxon>Pezizomycotina</taxon>
        <taxon>Sordariomycetes</taxon>
        <taxon>Hypocreomycetidae</taxon>
        <taxon>Hypocreales</taxon>
        <taxon>Nectriaceae</taxon>
        <taxon>Fusarium</taxon>
        <taxon>Fusarium tricinctum species complex</taxon>
    </lineage>
</organism>
<comment type="caution">
    <text evidence="6">The sequence shown here is derived from an EMBL/GenBank/DDBJ whole genome shotgun (WGS) entry which is preliminary data.</text>
</comment>
<dbReference type="InterPro" id="IPR031107">
    <property type="entry name" value="Small_HSP"/>
</dbReference>
<dbReference type="Pfam" id="PF00011">
    <property type="entry name" value="HSP20"/>
    <property type="match status" value="1"/>
</dbReference>
<comment type="similarity">
    <text evidence="2 3">Belongs to the small heat shock protein (HSP20) family.</text>
</comment>
<evidence type="ECO:0000256" key="1">
    <source>
        <dbReference type="ARBA" id="ARBA00023016"/>
    </source>
</evidence>
<dbReference type="PANTHER" id="PTHR11527">
    <property type="entry name" value="HEAT-SHOCK PROTEIN 20 FAMILY MEMBER"/>
    <property type="match status" value="1"/>
</dbReference>
<dbReference type="PROSITE" id="PS01031">
    <property type="entry name" value="SHSP"/>
    <property type="match status" value="1"/>
</dbReference>
<feature type="compositionally biased region" description="Gly residues" evidence="4">
    <location>
        <begin position="202"/>
        <end position="215"/>
    </location>
</feature>
<feature type="compositionally biased region" description="Low complexity" evidence="4">
    <location>
        <begin position="81"/>
        <end position="95"/>
    </location>
</feature>
<evidence type="ECO:0000256" key="3">
    <source>
        <dbReference type="RuleBase" id="RU003616"/>
    </source>
</evidence>
<sequence length="407" mass="44482">MIRYPPPASTPSFLTNYNTTTLDFLLQPTLNLHHTTYAKMSPHQNPNPYNNMNFWDFIQHFDPNQAQAQATGRGVDHQAESPFPSFMSGFPFASPGAGGPGPHSPHGPPHGPRGYGPRGPPPPPEADGFVWGPWFSGEGVPDSQTRGQHRQQASEEQQRAAGSETRESDDTLNVPDPDEVAPDENQCGARPSWGGRGRGRGRGGPGFGRGRGGFPHGPHHGPHHGSRHGPHPPPPPPPPPPYGAPFDLPALFRGWASHPFFRNMRDQFQEDQNQTQNQDKDTTESSDSSFNPPIDVFNTEKSYVIHVALPGAKKEDIGVNWDADRSLLKIAGVVHRPGDEAFLNTLASSERKVGMFERTVTLPPVGADERDEVDGLGITAKMEDGVLIISVPKAEKEWTEVHKIDIE</sequence>
<gene>
    <name evidence="6" type="ORF">KAF25_006675</name>
</gene>
<name>A0A9P7HEB3_9HYPO</name>
<dbReference type="EMBL" id="JAGPUO010000003">
    <property type="protein sequence ID" value="KAG5664090.1"/>
    <property type="molecule type" value="Genomic_DNA"/>
</dbReference>
<feature type="compositionally biased region" description="Pro residues" evidence="4">
    <location>
        <begin position="102"/>
        <end position="111"/>
    </location>
</feature>
<feature type="region of interest" description="Disordered" evidence="4">
    <location>
        <begin position="66"/>
        <end position="246"/>
    </location>
</feature>
<feature type="domain" description="SHSP" evidence="5">
    <location>
        <begin position="285"/>
        <end position="407"/>
    </location>
</feature>
<evidence type="ECO:0000259" key="5">
    <source>
        <dbReference type="PROSITE" id="PS01031"/>
    </source>
</evidence>
<dbReference type="AlphaFoldDB" id="A0A9P7HEB3"/>
<protein>
    <recommendedName>
        <fullName evidence="5">SHSP domain-containing protein</fullName>
    </recommendedName>
</protein>
<accession>A0A9P7HEB3</accession>
<dbReference type="Proteomes" id="UP000782241">
    <property type="component" value="Unassembled WGS sequence"/>
</dbReference>
<evidence type="ECO:0000313" key="7">
    <source>
        <dbReference type="Proteomes" id="UP000782241"/>
    </source>
</evidence>
<evidence type="ECO:0000256" key="4">
    <source>
        <dbReference type="SAM" id="MobiDB-lite"/>
    </source>
</evidence>
<keyword evidence="1" id="KW-0346">Stress response</keyword>
<dbReference type="InterPro" id="IPR008978">
    <property type="entry name" value="HSP20-like_chaperone"/>
</dbReference>
<keyword evidence="7" id="KW-1185">Reference proteome</keyword>
<dbReference type="Gene3D" id="2.60.40.790">
    <property type="match status" value="1"/>
</dbReference>
<proteinExistence type="inferred from homology"/>